<proteinExistence type="predicted"/>
<gene>
    <name evidence="1" type="ORF">A33Q_1049</name>
</gene>
<dbReference type="AlphaFoldDB" id="S2DMG8"/>
<organism evidence="1 2">
    <name type="scientific">Indibacter alkaliphilus (strain CCUG 57479 / KCTC 22604 / LW1)</name>
    <dbReference type="NCBI Taxonomy" id="1189612"/>
    <lineage>
        <taxon>Bacteria</taxon>
        <taxon>Pseudomonadati</taxon>
        <taxon>Bacteroidota</taxon>
        <taxon>Cytophagia</taxon>
        <taxon>Cytophagales</taxon>
        <taxon>Cyclobacteriaceae</taxon>
    </lineage>
</organism>
<reference evidence="1 2" key="1">
    <citation type="journal article" date="2013" name="Genome Announc.">
        <title>Draft Genome Sequence of Indibacter alkaliphilus Strain LW1T, Isolated from Lonar Lake, a Haloalkaline Lake in the Buldana District of Maharashtra, India.</title>
        <authorList>
            <person name="Singh A."/>
            <person name="Kumar Jangir P."/>
            <person name="Sharma R."/>
            <person name="Singh A."/>
            <person name="Kumar Pinnaka A."/>
            <person name="Shivaji S."/>
        </authorList>
    </citation>
    <scope>NUCLEOTIDE SEQUENCE [LARGE SCALE GENOMIC DNA]</scope>
    <source>
        <strain evidence="2">CCUG 57479 / KCTC 22604 / LW1</strain>
    </source>
</reference>
<evidence type="ECO:0000313" key="1">
    <source>
        <dbReference type="EMBL" id="EOZ98395.1"/>
    </source>
</evidence>
<accession>S2DMG8</accession>
<protein>
    <submittedName>
        <fullName evidence="1">Uncharacterized protein</fullName>
    </submittedName>
</protein>
<evidence type="ECO:0000313" key="2">
    <source>
        <dbReference type="Proteomes" id="UP000006073"/>
    </source>
</evidence>
<dbReference type="EMBL" id="ALWO02000023">
    <property type="protein sequence ID" value="EOZ98395.1"/>
    <property type="molecule type" value="Genomic_DNA"/>
</dbReference>
<name>S2DMG8_INDAL</name>
<dbReference type="RefSeq" id="WP_016254687.1">
    <property type="nucleotide sequence ID" value="NZ_ALWO02000023.1"/>
</dbReference>
<comment type="caution">
    <text evidence="1">The sequence shown here is derived from an EMBL/GenBank/DDBJ whole genome shotgun (WGS) entry which is preliminary data.</text>
</comment>
<keyword evidence="2" id="KW-1185">Reference proteome</keyword>
<dbReference type="Proteomes" id="UP000006073">
    <property type="component" value="Unassembled WGS sequence"/>
</dbReference>
<sequence length="47" mass="5454">MPSSAKLIKHFIENVRVQHDDFQVLPCLREFIVQSFVLFRGADIPLV</sequence>